<comment type="similarity">
    <text evidence="2">Belongs to the sulfatase family.</text>
</comment>
<dbReference type="InterPro" id="IPR035874">
    <property type="entry name" value="IDS"/>
</dbReference>
<evidence type="ECO:0000313" key="10">
    <source>
        <dbReference type="Proteomes" id="UP001247805"/>
    </source>
</evidence>
<dbReference type="PANTHER" id="PTHR45953">
    <property type="entry name" value="IDURONATE 2-SULFATASE"/>
    <property type="match status" value="1"/>
</dbReference>
<evidence type="ECO:0000256" key="5">
    <source>
        <dbReference type="ARBA" id="ARBA00022801"/>
    </source>
</evidence>
<keyword evidence="4 7" id="KW-0732">Signal</keyword>
<evidence type="ECO:0000256" key="6">
    <source>
        <dbReference type="ARBA" id="ARBA00022837"/>
    </source>
</evidence>
<gene>
    <name evidence="9" type="ORF">RS130_00135</name>
</gene>
<evidence type="ECO:0000256" key="1">
    <source>
        <dbReference type="ARBA" id="ARBA00001913"/>
    </source>
</evidence>
<evidence type="ECO:0000313" key="9">
    <source>
        <dbReference type="EMBL" id="MDU0352522.1"/>
    </source>
</evidence>
<feature type="domain" description="Sulfatase N-terminal" evidence="8">
    <location>
        <begin position="45"/>
        <end position="378"/>
    </location>
</feature>
<keyword evidence="5" id="KW-0378">Hydrolase</keyword>
<keyword evidence="6" id="KW-0106">Calcium</keyword>
<feature type="signal peptide" evidence="7">
    <location>
        <begin position="1"/>
        <end position="30"/>
    </location>
</feature>
<dbReference type="PROSITE" id="PS00523">
    <property type="entry name" value="SULFATASE_1"/>
    <property type="match status" value="1"/>
</dbReference>
<evidence type="ECO:0000256" key="2">
    <source>
        <dbReference type="ARBA" id="ARBA00008779"/>
    </source>
</evidence>
<dbReference type="Proteomes" id="UP001247805">
    <property type="component" value="Unassembled WGS sequence"/>
</dbReference>
<keyword evidence="3" id="KW-0479">Metal-binding</keyword>
<organism evidence="9 10">
    <name type="scientific">Paraglaciecola aquimarina</name>
    <dbReference type="NCBI Taxonomy" id="1235557"/>
    <lineage>
        <taxon>Bacteria</taxon>
        <taxon>Pseudomonadati</taxon>
        <taxon>Pseudomonadota</taxon>
        <taxon>Gammaproteobacteria</taxon>
        <taxon>Alteromonadales</taxon>
        <taxon>Alteromonadaceae</taxon>
        <taxon>Paraglaciecola</taxon>
    </lineage>
</organism>
<dbReference type="PANTHER" id="PTHR45953:SF1">
    <property type="entry name" value="IDURONATE 2-SULFATASE"/>
    <property type="match status" value="1"/>
</dbReference>
<comment type="cofactor">
    <cofactor evidence="1">
        <name>Ca(2+)</name>
        <dbReference type="ChEBI" id="CHEBI:29108"/>
    </cofactor>
</comment>
<dbReference type="EMBL" id="JAWDIO010000001">
    <property type="protein sequence ID" value="MDU0352522.1"/>
    <property type="molecule type" value="Genomic_DNA"/>
</dbReference>
<dbReference type="SUPFAM" id="SSF53649">
    <property type="entry name" value="Alkaline phosphatase-like"/>
    <property type="match status" value="1"/>
</dbReference>
<keyword evidence="10" id="KW-1185">Reference proteome</keyword>
<dbReference type="InterPro" id="IPR000917">
    <property type="entry name" value="Sulfatase_N"/>
</dbReference>
<reference evidence="9 10" key="1">
    <citation type="submission" date="2023-10" db="EMBL/GenBank/DDBJ databases">
        <title>Glaciecola aquimarina strain GGW-M5 nov., isolated from a coastal seawater.</title>
        <authorList>
            <person name="Bayburt H."/>
            <person name="Kim J.M."/>
            <person name="Choi B.J."/>
            <person name="Jeon C.O."/>
        </authorList>
    </citation>
    <scope>NUCLEOTIDE SEQUENCE [LARGE SCALE GENOMIC DNA]</scope>
    <source>
        <strain evidence="9 10">KCTC 32108</strain>
    </source>
</reference>
<sequence length="491" mass="55844">MKTNEYETMRKRIALTGLLMIVLNSCSAQKTPATQLDAKHKAPLNVLVFMIDDLRADLGTYGHPHVLSPNIDKLAEDGVKFTHAYAQQAICGPSRVSIMTGLRPETTGLYTIRRDGRLRPNQPNIVSMPQLFKENGYKTISIGKVYHSVTDDEENWTTHIKKLDNFYSEPGNAEKKFAYEAGEVDDDFYKDGKVANDAINILKQLKEDKFLMFVGFSKPHLPFNAPQKYWDLYDREQFTVPSRNKPDNMYSLALTKWGELRMYGGIPKEGDTNDELTKTLIHAYYATVSYMDAQVGRVMSALDETGLRENTMVIFMSDHGYKLGEYGAWNKHTNMELDTRVPLIISRELSNRNRQSGVTSSALVENIDIFPSIAEAAGLTMPKVDGISLLPLLDNPDRPWKKAAYSLFNRGKTMGVTVTDGAWRYTQWRDAATQQIKYSELYDHTRNDVAQANVSGQLQYKALEQKLQTLLQEKFPLNAPPFYQKRHVNNR</sequence>
<dbReference type="Gene3D" id="3.40.720.10">
    <property type="entry name" value="Alkaline Phosphatase, subunit A"/>
    <property type="match status" value="1"/>
</dbReference>
<comment type="caution">
    <text evidence="9">The sequence shown here is derived from an EMBL/GenBank/DDBJ whole genome shotgun (WGS) entry which is preliminary data.</text>
</comment>
<evidence type="ECO:0000256" key="7">
    <source>
        <dbReference type="SAM" id="SignalP"/>
    </source>
</evidence>
<feature type="chain" id="PRO_5047298007" evidence="7">
    <location>
        <begin position="31"/>
        <end position="491"/>
    </location>
</feature>
<dbReference type="InterPro" id="IPR017850">
    <property type="entry name" value="Alkaline_phosphatase_core_sf"/>
</dbReference>
<proteinExistence type="inferred from homology"/>
<protein>
    <submittedName>
        <fullName evidence="9">Sulfatase</fullName>
    </submittedName>
</protein>
<dbReference type="PROSITE" id="PS00149">
    <property type="entry name" value="SULFATASE_2"/>
    <property type="match status" value="1"/>
</dbReference>
<dbReference type="Pfam" id="PF00884">
    <property type="entry name" value="Sulfatase"/>
    <property type="match status" value="1"/>
</dbReference>
<dbReference type="InterPro" id="IPR024607">
    <property type="entry name" value="Sulfatase_CS"/>
</dbReference>
<evidence type="ECO:0000259" key="8">
    <source>
        <dbReference type="Pfam" id="PF00884"/>
    </source>
</evidence>
<dbReference type="CDD" id="cd16030">
    <property type="entry name" value="iduronate-2-sulfatase"/>
    <property type="match status" value="1"/>
</dbReference>
<evidence type="ECO:0000256" key="3">
    <source>
        <dbReference type="ARBA" id="ARBA00022723"/>
    </source>
</evidence>
<name>A0ABU3SR94_9ALTE</name>
<accession>A0ABU3SR94</accession>
<dbReference type="RefSeq" id="WP_316024238.1">
    <property type="nucleotide sequence ID" value="NZ_JAWDIO010000001.1"/>
</dbReference>
<evidence type="ECO:0000256" key="4">
    <source>
        <dbReference type="ARBA" id="ARBA00022729"/>
    </source>
</evidence>